<gene>
    <name evidence="1" type="ORF">ACFQ5X_17525</name>
</gene>
<evidence type="ECO:0000313" key="1">
    <source>
        <dbReference type="EMBL" id="MFD1307642.1"/>
    </source>
</evidence>
<name>A0ABW3XDW5_9ACTN</name>
<accession>A0ABW3XDW5</accession>
<dbReference type="RefSeq" id="WP_381242731.1">
    <property type="nucleotide sequence ID" value="NZ_JBHSKH010000136.1"/>
</dbReference>
<organism evidence="1 2">
    <name type="scientific">Streptomyces kaempferi</name>
    <dbReference type="NCBI Taxonomy" id="333725"/>
    <lineage>
        <taxon>Bacteria</taxon>
        <taxon>Bacillati</taxon>
        <taxon>Actinomycetota</taxon>
        <taxon>Actinomycetes</taxon>
        <taxon>Kitasatosporales</taxon>
        <taxon>Streptomycetaceae</taxon>
        <taxon>Streptomyces</taxon>
    </lineage>
</organism>
<evidence type="ECO:0008006" key="3">
    <source>
        <dbReference type="Google" id="ProtNLM"/>
    </source>
</evidence>
<reference evidence="2" key="1">
    <citation type="journal article" date="2019" name="Int. J. Syst. Evol. Microbiol.">
        <title>The Global Catalogue of Microorganisms (GCM) 10K type strain sequencing project: providing services to taxonomists for standard genome sequencing and annotation.</title>
        <authorList>
            <consortium name="The Broad Institute Genomics Platform"/>
            <consortium name="The Broad Institute Genome Sequencing Center for Infectious Disease"/>
            <person name="Wu L."/>
            <person name="Ma J."/>
        </authorList>
    </citation>
    <scope>NUCLEOTIDE SEQUENCE [LARGE SCALE GENOMIC DNA]</scope>
    <source>
        <strain evidence="2">CGMCC 4.7020</strain>
    </source>
</reference>
<comment type="caution">
    <text evidence="1">The sequence shown here is derived from an EMBL/GenBank/DDBJ whole genome shotgun (WGS) entry which is preliminary data.</text>
</comment>
<protein>
    <recommendedName>
        <fullName evidence="3">Helix-turn-helix domain-containing protein</fullName>
    </recommendedName>
</protein>
<dbReference type="EMBL" id="JBHTMM010000019">
    <property type="protein sequence ID" value="MFD1307642.1"/>
    <property type="molecule type" value="Genomic_DNA"/>
</dbReference>
<proteinExistence type="predicted"/>
<keyword evidence="2" id="KW-1185">Reference proteome</keyword>
<sequence>MEQPLTPLQLRTESPLLTKAELRQWLKVSDMWIRMRVDDDPEFSRRCVIDIATPDSSRRTLRFPARAVAEYLGIPEYATPQLATAA</sequence>
<dbReference type="Proteomes" id="UP001597058">
    <property type="component" value="Unassembled WGS sequence"/>
</dbReference>
<evidence type="ECO:0000313" key="2">
    <source>
        <dbReference type="Proteomes" id="UP001597058"/>
    </source>
</evidence>